<accession>A0A392N8I9</accession>
<keyword evidence="2" id="KW-0436">Ligase</keyword>
<dbReference type="Pfam" id="PF23571">
    <property type="entry name" value="GH3_M"/>
    <property type="match status" value="1"/>
</dbReference>
<dbReference type="PANTHER" id="PTHR31901">
    <property type="entry name" value="GH3 DOMAIN-CONTAINING PROTEIN"/>
    <property type="match status" value="1"/>
</dbReference>
<name>A0A392N8I9_9FABA</name>
<evidence type="ECO:0000256" key="1">
    <source>
        <dbReference type="ARBA" id="ARBA00008068"/>
    </source>
</evidence>
<evidence type="ECO:0000313" key="4">
    <source>
        <dbReference type="EMBL" id="MCH95318.1"/>
    </source>
</evidence>
<evidence type="ECO:0000256" key="2">
    <source>
        <dbReference type="ARBA" id="ARBA00022598"/>
    </source>
</evidence>
<evidence type="ECO:0000259" key="3">
    <source>
        <dbReference type="Pfam" id="PF23571"/>
    </source>
</evidence>
<organism evidence="4 5">
    <name type="scientific">Trifolium medium</name>
    <dbReference type="NCBI Taxonomy" id="97028"/>
    <lineage>
        <taxon>Eukaryota</taxon>
        <taxon>Viridiplantae</taxon>
        <taxon>Streptophyta</taxon>
        <taxon>Embryophyta</taxon>
        <taxon>Tracheophyta</taxon>
        <taxon>Spermatophyta</taxon>
        <taxon>Magnoliopsida</taxon>
        <taxon>eudicotyledons</taxon>
        <taxon>Gunneridae</taxon>
        <taxon>Pentapetalae</taxon>
        <taxon>rosids</taxon>
        <taxon>fabids</taxon>
        <taxon>Fabales</taxon>
        <taxon>Fabaceae</taxon>
        <taxon>Papilionoideae</taxon>
        <taxon>50 kb inversion clade</taxon>
        <taxon>NPAAA clade</taxon>
        <taxon>Hologalegina</taxon>
        <taxon>IRL clade</taxon>
        <taxon>Trifolieae</taxon>
        <taxon>Trifolium</taxon>
    </lineage>
</organism>
<protein>
    <submittedName>
        <fullName evidence="4">Putative indole-3-acetic acid-amido synthetase GH3.5-like</fullName>
    </submittedName>
</protein>
<dbReference type="PANTHER" id="PTHR31901:SF46">
    <property type="entry name" value="INDOLE-3-ACETIC ACID-AMIDO SYNTHETASE"/>
    <property type="match status" value="1"/>
</dbReference>
<dbReference type="InterPro" id="IPR004993">
    <property type="entry name" value="GH3"/>
</dbReference>
<dbReference type="EMBL" id="LXQA010029537">
    <property type="protein sequence ID" value="MCH95318.1"/>
    <property type="molecule type" value="Genomic_DNA"/>
</dbReference>
<dbReference type="GO" id="GO:0016881">
    <property type="term" value="F:acid-amino acid ligase activity"/>
    <property type="evidence" value="ECO:0007669"/>
    <property type="project" value="TreeGrafter"/>
</dbReference>
<dbReference type="GO" id="GO:0005737">
    <property type="term" value="C:cytoplasm"/>
    <property type="evidence" value="ECO:0007669"/>
    <property type="project" value="TreeGrafter"/>
</dbReference>
<reference evidence="4 5" key="1">
    <citation type="journal article" date="2018" name="Front. Plant Sci.">
        <title>Red Clover (Trifolium pratense) and Zigzag Clover (T. medium) - A Picture of Genomic Similarities and Differences.</title>
        <authorList>
            <person name="Dluhosova J."/>
            <person name="Istvanek J."/>
            <person name="Nedelnik J."/>
            <person name="Repkova J."/>
        </authorList>
    </citation>
    <scope>NUCLEOTIDE SEQUENCE [LARGE SCALE GENOMIC DNA]</scope>
    <source>
        <strain evidence="5">cv. 10/8</strain>
        <tissue evidence="4">Leaf</tissue>
    </source>
</reference>
<feature type="domain" description="GH3 middle" evidence="3">
    <location>
        <begin position="34"/>
        <end position="85"/>
    </location>
</feature>
<dbReference type="Proteomes" id="UP000265520">
    <property type="component" value="Unassembled WGS sequence"/>
</dbReference>
<feature type="non-terminal residue" evidence="4">
    <location>
        <position position="1"/>
    </location>
</feature>
<comment type="similarity">
    <text evidence="1">Belongs to the IAA-amido conjugating enzyme family.</text>
</comment>
<dbReference type="AlphaFoldDB" id="A0A392N8I9"/>
<evidence type="ECO:0000313" key="5">
    <source>
        <dbReference type="Proteomes" id="UP000265520"/>
    </source>
</evidence>
<proteinExistence type="inferred from homology"/>
<sequence length="96" mass="10488">YAGVLPLLTADYGASEGWIASNVNPKIPPELATYAVLPQIGYFEFIPLKQLENEDTFLGVDLQPVGLTEVNVGEEYEIVMTTFTGGSSGPDDGYWW</sequence>
<dbReference type="InterPro" id="IPR055377">
    <property type="entry name" value="GH3_M"/>
</dbReference>
<keyword evidence="5" id="KW-1185">Reference proteome</keyword>
<comment type="caution">
    <text evidence="4">The sequence shown here is derived from an EMBL/GenBank/DDBJ whole genome shotgun (WGS) entry which is preliminary data.</text>
</comment>